<evidence type="ECO:0000313" key="4">
    <source>
        <dbReference type="Proteomes" id="UP000051085"/>
    </source>
</evidence>
<dbReference type="InterPro" id="IPR000182">
    <property type="entry name" value="GNAT_dom"/>
</dbReference>
<sequence>MDVITLQYQIEDHRIVASDDQQSFVGEISFPAVVGYPDRVVVERVFVHPDYRGRGIAAVLVKRFIDYASDQGWTVKLMCPYATQQFKLHPEYQRLLLPEDRF</sequence>
<accession>A0A922TN38</accession>
<name>A0A922TN38_9LACO</name>
<dbReference type="PROSITE" id="PS51729">
    <property type="entry name" value="GNAT_YJDJ"/>
    <property type="match status" value="1"/>
</dbReference>
<dbReference type="Proteomes" id="UP000051085">
    <property type="component" value="Unassembled WGS sequence"/>
</dbReference>
<dbReference type="InterPro" id="IPR031165">
    <property type="entry name" value="GNAT_YJDJ"/>
</dbReference>
<dbReference type="Gene3D" id="3.40.630.30">
    <property type="match status" value="1"/>
</dbReference>
<dbReference type="CDD" id="cd04301">
    <property type="entry name" value="NAT_SF"/>
    <property type="match status" value="1"/>
</dbReference>
<evidence type="ECO:0000259" key="1">
    <source>
        <dbReference type="PROSITE" id="PS51186"/>
    </source>
</evidence>
<dbReference type="GeneID" id="87978294"/>
<protein>
    <submittedName>
        <fullName evidence="3">GNAT family acetyltransferase</fullName>
    </submittedName>
</protein>
<feature type="domain" description="N-acetyltransferase" evidence="1">
    <location>
        <begin position="1"/>
        <end position="102"/>
    </location>
</feature>
<evidence type="ECO:0000313" key="3">
    <source>
        <dbReference type="EMBL" id="KRM36062.1"/>
    </source>
</evidence>
<comment type="caution">
    <text evidence="3">The sequence shown here is derived from an EMBL/GenBank/DDBJ whole genome shotgun (WGS) entry which is preliminary data.</text>
</comment>
<feature type="domain" description="N-acetyltransferase" evidence="2">
    <location>
        <begin position="7"/>
        <end position="97"/>
    </location>
</feature>
<dbReference type="SUPFAM" id="SSF55729">
    <property type="entry name" value="Acyl-CoA N-acyltransferases (Nat)"/>
    <property type="match status" value="1"/>
</dbReference>
<reference evidence="3 4" key="1">
    <citation type="journal article" date="2015" name="Genome Announc.">
        <title>Expanding the biotechnology potential of lactobacilli through comparative genomics of 213 strains and associated genera.</title>
        <authorList>
            <person name="Sun Z."/>
            <person name="Harris H.M."/>
            <person name="McCann A."/>
            <person name="Guo C."/>
            <person name="Argimon S."/>
            <person name="Zhang W."/>
            <person name="Yang X."/>
            <person name="Jeffery I.B."/>
            <person name="Cooney J.C."/>
            <person name="Kagawa T.F."/>
            <person name="Liu W."/>
            <person name="Song Y."/>
            <person name="Salvetti E."/>
            <person name="Wrobel A."/>
            <person name="Rasinkangas P."/>
            <person name="Parkhill J."/>
            <person name="Rea M.C."/>
            <person name="O'Sullivan O."/>
            <person name="Ritari J."/>
            <person name="Douillard F.P."/>
            <person name="Paul Ross R."/>
            <person name="Yang R."/>
            <person name="Briner A.E."/>
            <person name="Felis G.E."/>
            <person name="de Vos W.M."/>
            <person name="Barrangou R."/>
            <person name="Klaenhammer T.R."/>
            <person name="Caufield P.W."/>
            <person name="Cui Y."/>
            <person name="Zhang H."/>
            <person name="O'Toole P.W."/>
        </authorList>
    </citation>
    <scope>NUCLEOTIDE SEQUENCE [LARGE SCALE GENOMIC DNA]</scope>
    <source>
        <strain evidence="3 4">DSM 8475</strain>
    </source>
</reference>
<dbReference type="GO" id="GO:0016747">
    <property type="term" value="F:acyltransferase activity, transferring groups other than amino-acyl groups"/>
    <property type="evidence" value="ECO:0007669"/>
    <property type="project" value="InterPro"/>
</dbReference>
<dbReference type="RefSeq" id="WP_420814142.1">
    <property type="nucleotide sequence ID" value="NZ_AZGO01000055.1"/>
</dbReference>
<dbReference type="InterPro" id="IPR016181">
    <property type="entry name" value="Acyl_CoA_acyltransferase"/>
</dbReference>
<dbReference type="Pfam" id="PF14542">
    <property type="entry name" value="Acetyltransf_CG"/>
    <property type="match status" value="1"/>
</dbReference>
<dbReference type="AlphaFoldDB" id="A0A922TN38"/>
<gene>
    <name evidence="3" type="ORF">FD34_GL000324</name>
</gene>
<organism evidence="3 4">
    <name type="scientific">Limosilactobacillus pontis DSM 8475</name>
    <dbReference type="NCBI Taxonomy" id="1423794"/>
    <lineage>
        <taxon>Bacteria</taxon>
        <taxon>Bacillati</taxon>
        <taxon>Bacillota</taxon>
        <taxon>Bacilli</taxon>
        <taxon>Lactobacillales</taxon>
        <taxon>Lactobacillaceae</taxon>
        <taxon>Limosilactobacillus</taxon>
    </lineage>
</organism>
<dbReference type="PROSITE" id="PS51186">
    <property type="entry name" value="GNAT"/>
    <property type="match status" value="1"/>
</dbReference>
<proteinExistence type="predicted"/>
<dbReference type="EMBL" id="AZGO01000055">
    <property type="protein sequence ID" value="KRM36062.1"/>
    <property type="molecule type" value="Genomic_DNA"/>
</dbReference>
<evidence type="ECO:0000259" key="2">
    <source>
        <dbReference type="PROSITE" id="PS51729"/>
    </source>
</evidence>